<sequence length="96" mass="11617">MSEQKKEPTYWYDTDNKELVLEEDDREYRFYLQDKFEFEGNEYCILTSSESKDEEESLLMRVEKEDDKDILVVIEDDGEFEAVSRHYHSSQLDNND</sequence>
<dbReference type="EMBL" id="JADPIE010000006">
    <property type="protein sequence ID" value="MBF8437596.1"/>
    <property type="molecule type" value="Genomic_DNA"/>
</dbReference>
<evidence type="ECO:0000313" key="1">
    <source>
        <dbReference type="EMBL" id="MBF8437596.1"/>
    </source>
</evidence>
<organism evidence="1 2">
    <name type="scientific">Halonatronomonas betaini</name>
    <dbReference type="NCBI Taxonomy" id="2778430"/>
    <lineage>
        <taxon>Bacteria</taxon>
        <taxon>Bacillati</taxon>
        <taxon>Bacillota</taxon>
        <taxon>Clostridia</taxon>
        <taxon>Halanaerobiales</taxon>
        <taxon>Halarsenatibacteraceae</taxon>
        <taxon>Halonatronomonas</taxon>
    </lineage>
</organism>
<dbReference type="AlphaFoldDB" id="A0A931AWY4"/>
<proteinExistence type="predicted"/>
<accession>A0A931AWY4</accession>
<evidence type="ECO:0000313" key="2">
    <source>
        <dbReference type="Proteomes" id="UP000621436"/>
    </source>
</evidence>
<dbReference type="Proteomes" id="UP000621436">
    <property type="component" value="Unassembled WGS sequence"/>
</dbReference>
<dbReference type="Pfam" id="PF06949">
    <property type="entry name" value="DUF1292"/>
    <property type="match status" value="1"/>
</dbReference>
<comment type="caution">
    <text evidence="1">The sequence shown here is derived from an EMBL/GenBank/DDBJ whole genome shotgun (WGS) entry which is preliminary data.</text>
</comment>
<dbReference type="InterPro" id="IPR009711">
    <property type="entry name" value="UPF0473"/>
</dbReference>
<protein>
    <submittedName>
        <fullName evidence="1">DUF1292 domain-containing protein</fullName>
    </submittedName>
</protein>
<gene>
    <name evidence="1" type="ORF">I0Q91_10915</name>
</gene>
<keyword evidence="2" id="KW-1185">Reference proteome</keyword>
<dbReference type="RefSeq" id="WP_270454590.1">
    <property type="nucleotide sequence ID" value="NZ_JADPIE010000006.1"/>
</dbReference>
<reference evidence="1" key="1">
    <citation type="submission" date="2020-11" db="EMBL/GenBank/DDBJ databases">
        <title>Halonatronomonas betainensis gen. nov., sp. nov. a novel haloalkaliphilic representative of the family Halanaerobiacae capable of betaine degradation.</title>
        <authorList>
            <person name="Boltyanskaya Y."/>
            <person name="Kevbrin V."/>
            <person name="Detkova E."/>
            <person name="Grouzdev D.S."/>
            <person name="Koziaeva V."/>
            <person name="Zhilina T."/>
        </authorList>
    </citation>
    <scope>NUCLEOTIDE SEQUENCE</scope>
    <source>
        <strain evidence="1">Z-7014</strain>
    </source>
</reference>
<name>A0A931AWY4_9FIRM</name>